<reference evidence="1 2" key="1">
    <citation type="submission" date="2019-05" db="EMBL/GenBank/DDBJ databases">
        <authorList>
            <person name="Moore K."/>
            <person name="O'Neill P."/>
            <person name="Farbos A."/>
            <person name="Studholme D.J."/>
        </authorList>
    </citation>
    <scope>NUCLEOTIDE SEQUENCE [LARGE SCALE GENOMIC DNA]</scope>
    <source>
        <strain evidence="1 2">DSM 9128</strain>
    </source>
</reference>
<organism evidence="1 2">
    <name type="scientific">Pseudomonas nitroreducens</name>
    <dbReference type="NCBI Taxonomy" id="46680"/>
    <lineage>
        <taxon>Bacteria</taxon>
        <taxon>Pseudomonadati</taxon>
        <taxon>Pseudomonadota</taxon>
        <taxon>Gammaproteobacteria</taxon>
        <taxon>Pseudomonadales</taxon>
        <taxon>Pseudomonadaceae</taxon>
        <taxon>Pseudomonas</taxon>
    </lineage>
</organism>
<dbReference type="EMBL" id="VASG01000014">
    <property type="protein sequence ID" value="TLP68247.1"/>
    <property type="molecule type" value="Genomic_DNA"/>
</dbReference>
<sequence>MATVDSIVTGLQSTASSALSTAREQASRIGYQVPNLSTPVLNFTATTPKLPQPPQFGDLFPGTDTSDSQMQWLNQQVDDFVDKYFPNINGALRDQPEAWVCGILSGDKEFGLDQTVFEKVWQRGRDRQYRASATERATLRSDFSERGFSLQPGALLQAEIEAEARAGQAIAEINREQMVQEAQIKLDLMKFAAEQAARLKLGIMDALRAFYVTWSRLPDQDIERARIKAQAQATLYSSLSSYYNVELGFQELRLRAASASAGLALDTDRVKISASQDNRNGALGSAVRGFTDVAAAATNAGSALVADVTSGGGSGA</sequence>
<evidence type="ECO:0000313" key="1">
    <source>
        <dbReference type="EMBL" id="TLP68247.1"/>
    </source>
</evidence>
<evidence type="ECO:0000313" key="2">
    <source>
        <dbReference type="Proteomes" id="UP000307510"/>
    </source>
</evidence>
<proteinExistence type="predicted"/>
<dbReference type="Proteomes" id="UP000307510">
    <property type="component" value="Unassembled WGS sequence"/>
</dbReference>
<dbReference type="RefSeq" id="WP_138217186.1">
    <property type="nucleotide sequence ID" value="NZ_VASG01000014.1"/>
</dbReference>
<dbReference type="AlphaFoldDB" id="A0A5R8ZQ37"/>
<reference evidence="2" key="2">
    <citation type="submission" date="2019-06" db="EMBL/GenBank/DDBJ databases">
        <title>AzeR, a transcriptional regulator that responds to azelaic acid in Pseudomonas nitroreducens.</title>
        <authorList>
            <person name="Bez C."/>
            <person name="Javvadi S.G."/>
            <person name="Bertani I."/>
            <person name="Devescovi G."/>
            <person name="Studholme D.J."/>
            <person name="Geller A."/>
            <person name="Levy A."/>
            <person name="Venturi V."/>
        </authorList>
    </citation>
    <scope>NUCLEOTIDE SEQUENCE [LARGE SCALE GENOMIC DNA]</scope>
    <source>
        <strain evidence="2">DSM 9128</strain>
    </source>
</reference>
<comment type="caution">
    <text evidence="1">The sequence shown here is derived from an EMBL/GenBank/DDBJ whole genome shotgun (WGS) entry which is preliminary data.</text>
</comment>
<accession>A0A5R8ZQ37</accession>
<name>A0A5R8ZQ37_PSENT</name>
<gene>
    <name evidence="1" type="ORF">FEA48_30810</name>
</gene>
<protein>
    <submittedName>
        <fullName evidence="1">Uncharacterized protein</fullName>
    </submittedName>
</protein>